<organism evidence="1 2">
    <name type="scientific">Acinetobacter phage AbTP3phi1</name>
    <dbReference type="NCBI Taxonomy" id="2920932"/>
    <lineage>
        <taxon>Viruses</taxon>
        <taxon>Duplodnaviria</taxon>
        <taxon>Heunggongvirae</taxon>
        <taxon>Uroviricota</taxon>
        <taxon>Caudoviricetes</taxon>
        <taxon>Autographivirales</taxon>
        <taxon>Autoscriptoviridae</taxon>
        <taxon>Beijerinckvirinae</taxon>
        <taxon>Friunavirus</taxon>
        <taxon>Friunavirus AbTP31</taxon>
    </lineage>
</organism>
<evidence type="ECO:0000313" key="1">
    <source>
        <dbReference type="EMBL" id="UNI74959.1"/>
    </source>
</evidence>
<sequence>MTTKVELPEEIQNVLSWLKDNGFTAALVGGYCRKLKYGKDTSDIDIAVLVETIDEIEVLQNEFGVPVHKRSVLEKAEKSLYEGHTGFVADWREGNINIIAYDKYSYNDIPTLVQSFDFNFNMWYVDEDGTLKNPDPFVEVHKVRLGNSLGSRPSVARLARFYNEFSAWDWKLADEQLQSEKELGKLLGWQHVRFPEVN</sequence>
<gene>
    <name evidence="1" type="ORF">CPTAbTP3Phi1_031</name>
</gene>
<name>A0AC61TTD3_9CAUD</name>
<evidence type="ECO:0000313" key="2">
    <source>
        <dbReference type="Proteomes" id="UP000829316"/>
    </source>
</evidence>
<reference evidence="1" key="1">
    <citation type="submission" date="2021-12" db="EMBL/GenBank/DDBJ databases">
        <title>Complete genome sequence of Acinetobacter baumannii phage AbTP3phi1.</title>
        <authorList>
            <person name="Le T."/>
            <person name="Hernandez-Morales A."/>
            <person name="Liu M."/>
            <person name="Gill J."/>
            <person name="Bishop-Lilly K.A."/>
            <person name="Henry M."/>
            <person name="Quinoas J."/>
            <person name="Hamilton T."/>
            <person name="Biswas B."/>
        </authorList>
    </citation>
    <scope>NUCLEOTIDE SEQUENCE</scope>
</reference>
<keyword evidence="2" id="KW-1185">Reference proteome</keyword>
<accession>A0AC61TTD3</accession>
<dbReference type="EMBL" id="OL770263">
    <property type="protein sequence ID" value="UNI74959.1"/>
    <property type="molecule type" value="Genomic_DNA"/>
</dbReference>
<protein>
    <submittedName>
        <fullName evidence="1">Uncharacterized protein</fullName>
    </submittedName>
</protein>
<proteinExistence type="predicted"/>
<dbReference type="Proteomes" id="UP000829316">
    <property type="component" value="Segment"/>
</dbReference>